<dbReference type="InterPro" id="IPR011990">
    <property type="entry name" value="TPR-like_helical_dom_sf"/>
</dbReference>
<sequence length="414" mass="46348">MLLALALLGSIPARAGAPEDYAAGVKAYRAGETEEALRLFQGAFAAGLATPTLRFNIALCQYRLRRYAEAQEQFLSLTRDEDFRAAAEYHLGLIAFQQGRSDDALQHLNTAQALDPILEDRVDLARARITGRPESPTTSWYLRAMGGYDSNVELVPDDEALGLSPRADGFSEALGSIEHRRGAWRYGGSLYQRSYFQLDDSNQLGLQLNASRNFIAGRWAFELGGGGSAVRLGGERLQELAGLQFSGLYRGSGTWQPRIGLGVDHVTAPERFDYLEGWRARLELSAIASRFFASYALEYNDREDEALGDEFFSQSPVRHGLYAAWQPTWFAPVETEIVAELRYSRYADEDLYQDGTELRSERREEMLAGLGLYLRFPYTLGLRPRLGIFASSNRSSIEALEYEKLELTGGFEYF</sequence>
<dbReference type="RefSeq" id="WP_104229414.1">
    <property type="nucleotide sequence ID" value="NZ_PSNW01000002.1"/>
</dbReference>
<name>A0A2S5TK68_9GAMM</name>
<proteinExistence type="predicted"/>
<dbReference type="PROSITE" id="PS50005">
    <property type="entry name" value="TPR"/>
    <property type="match status" value="1"/>
</dbReference>
<dbReference type="Gene3D" id="1.25.40.10">
    <property type="entry name" value="Tetratricopeptide repeat domain"/>
    <property type="match status" value="1"/>
</dbReference>
<dbReference type="SUPFAM" id="SSF48452">
    <property type="entry name" value="TPR-like"/>
    <property type="match status" value="1"/>
</dbReference>
<keyword evidence="1" id="KW-0802">TPR repeat</keyword>
<feature type="repeat" description="TPR" evidence="1">
    <location>
        <begin position="85"/>
        <end position="118"/>
    </location>
</feature>
<gene>
    <name evidence="2" type="ORF">C3942_05805</name>
</gene>
<comment type="caution">
    <text evidence="2">The sequence shown here is derived from an EMBL/GenBank/DDBJ whole genome shotgun (WGS) entry which is preliminary data.</text>
</comment>
<reference evidence="2 3" key="1">
    <citation type="submission" date="2018-02" db="EMBL/GenBank/DDBJ databases">
        <title>Genome sequencing of Solimonas sp. HR-BB.</title>
        <authorList>
            <person name="Lee Y."/>
            <person name="Jeon C.O."/>
        </authorList>
    </citation>
    <scope>NUCLEOTIDE SEQUENCE [LARGE SCALE GENOMIC DNA]</scope>
    <source>
        <strain evidence="2 3">HR-BB</strain>
    </source>
</reference>
<dbReference type="Proteomes" id="UP000238220">
    <property type="component" value="Unassembled WGS sequence"/>
</dbReference>
<keyword evidence="3" id="KW-1185">Reference proteome</keyword>
<evidence type="ECO:0000256" key="1">
    <source>
        <dbReference type="PROSITE-ProRule" id="PRU00339"/>
    </source>
</evidence>
<evidence type="ECO:0000313" key="3">
    <source>
        <dbReference type="Proteomes" id="UP000238220"/>
    </source>
</evidence>
<dbReference type="SMART" id="SM00028">
    <property type="entry name" value="TPR"/>
    <property type="match status" value="2"/>
</dbReference>
<organism evidence="2 3">
    <name type="scientific">Solimonas fluminis</name>
    <dbReference type="NCBI Taxonomy" id="2086571"/>
    <lineage>
        <taxon>Bacteria</taxon>
        <taxon>Pseudomonadati</taxon>
        <taxon>Pseudomonadota</taxon>
        <taxon>Gammaproteobacteria</taxon>
        <taxon>Nevskiales</taxon>
        <taxon>Nevskiaceae</taxon>
        <taxon>Solimonas</taxon>
    </lineage>
</organism>
<dbReference type="InterPro" id="IPR019734">
    <property type="entry name" value="TPR_rpt"/>
</dbReference>
<dbReference type="Pfam" id="PF13432">
    <property type="entry name" value="TPR_16"/>
    <property type="match status" value="1"/>
</dbReference>
<dbReference type="EMBL" id="PSNW01000002">
    <property type="protein sequence ID" value="PPE75188.1"/>
    <property type="molecule type" value="Genomic_DNA"/>
</dbReference>
<evidence type="ECO:0000313" key="2">
    <source>
        <dbReference type="EMBL" id="PPE75188.1"/>
    </source>
</evidence>
<protein>
    <submittedName>
        <fullName evidence="2">Uncharacterized protein</fullName>
    </submittedName>
</protein>
<dbReference type="AlphaFoldDB" id="A0A2S5TK68"/>
<accession>A0A2S5TK68</accession>